<dbReference type="Pfam" id="PF01918">
    <property type="entry name" value="Alba"/>
    <property type="match status" value="1"/>
</dbReference>
<feature type="domain" description="DNA/RNA-binding protein Alba-like" evidence="5">
    <location>
        <begin position="11"/>
        <end position="72"/>
    </location>
</feature>
<feature type="region of interest" description="Disordered" evidence="4">
    <location>
        <begin position="142"/>
        <end position="281"/>
    </location>
</feature>
<gene>
    <name evidence="6" type="ORF">LSH36_693g01023</name>
</gene>
<feature type="compositionally biased region" description="Polar residues" evidence="4">
    <location>
        <begin position="157"/>
        <end position="166"/>
    </location>
</feature>
<accession>A0AAD9J417</accession>
<evidence type="ECO:0000259" key="5">
    <source>
        <dbReference type="Pfam" id="PF01918"/>
    </source>
</evidence>
<dbReference type="PANTHER" id="PTHR13516">
    <property type="entry name" value="RIBONUCLEASE P SUBUNIT P25"/>
    <property type="match status" value="1"/>
</dbReference>
<feature type="compositionally biased region" description="Basic and acidic residues" evidence="4">
    <location>
        <begin position="271"/>
        <end position="281"/>
    </location>
</feature>
<evidence type="ECO:0000256" key="2">
    <source>
        <dbReference type="ARBA" id="ARBA00008018"/>
    </source>
</evidence>
<keyword evidence="7" id="KW-1185">Reference proteome</keyword>
<evidence type="ECO:0000313" key="6">
    <source>
        <dbReference type="EMBL" id="KAK2145235.1"/>
    </source>
</evidence>
<dbReference type="Proteomes" id="UP001208570">
    <property type="component" value="Unassembled WGS sequence"/>
</dbReference>
<comment type="caution">
    <text evidence="6">The sequence shown here is derived from an EMBL/GenBank/DDBJ whole genome shotgun (WGS) entry which is preliminary data.</text>
</comment>
<dbReference type="EMBL" id="JAODUP010000693">
    <property type="protein sequence ID" value="KAK2145235.1"/>
    <property type="molecule type" value="Genomic_DNA"/>
</dbReference>
<reference evidence="6" key="1">
    <citation type="journal article" date="2023" name="Mol. Biol. Evol.">
        <title>Third-Generation Sequencing Reveals the Adaptive Role of the Epigenome in Three Deep-Sea Polychaetes.</title>
        <authorList>
            <person name="Perez M."/>
            <person name="Aroh O."/>
            <person name="Sun Y."/>
            <person name="Lan Y."/>
            <person name="Juniper S.K."/>
            <person name="Young C.R."/>
            <person name="Angers B."/>
            <person name="Qian P.Y."/>
        </authorList>
    </citation>
    <scope>NUCLEOTIDE SEQUENCE</scope>
    <source>
        <strain evidence="6">P08H-3</strain>
    </source>
</reference>
<organism evidence="6 7">
    <name type="scientific">Paralvinella palmiformis</name>
    <dbReference type="NCBI Taxonomy" id="53620"/>
    <lineage>
        <taxon>Eukaryota</taxon>
        <taxon>Metazoa</taxon>
        <taxon>Spiralia</taxon>
        <taxon>Lophotrochozoa</taxon>
        <taxon>Annelida</taxon>
        <taxon>Polychaeta</taxon>
        <taxon>Sedentaria</taxon>
        <taxon>Canalipalpata</taxon>
        <taxon>Terebellida</taxon>
        <taxon>Terebelliformia</taxon>
        <taxon>Alvinellidae</taxon>
        <taxon>Paralvinella</taxon>
    </lineage>
</organism>
<dbReference type="PANTHER" id="PTHR13516:SF4">
    <property type="entry name" value="FI09323P"/>
    <property type="match status" value="1"/>
</dbReference>
<dbReference type="GO" id="GO:0000172">
    <property type="term" value="C:ribonuclease MRP complex"/>
    <property type="evidence" value="ECO:0007669"/>
    <property type="project" value="TreeGrafter"/>
</dbReference>
<proteinExistence type="inferred from homology"/>
<evidence type="ECO:0000256" key="4">
    <source>
        <dbReference type="SAM" id="MobiDB-lite"/>
    </source>
</evidence>
<dbReference type="AlphaFoldDB" id="A0AAD9J417"/>
<dbReference type="SUPFAM" id="SSF82704">
    <property type="entry name" value="AlbA-like"/>
    <property type="match status" value="1"/>
</dbReference>
<dbReference type="InterPro" id="IPR036882">
    <property type="entry name" value="Alba-like_dom_sf"/>
</dbReference>
<dbReference type="GO" id="GO:0003723">
    <property type="term" value="F:RNA binding"/>
    <property type="evidence" value="ECO:0007669"/>
    <property type="project" value="TreeGrafter"/>
</dbReference>
<protein>
    <recommendedName>
        <fullName evidence="5">DNA/RNA-binding protein Alba-like domain-containing protein</fullName>
    </recommendedName>
</protein>
<comment type="similarity">
    <text evidence="2">Belongs to the histone-like Alba family.</text>
</comment>
<evidence type="ECO:0000256" key="1">
    <source>
        <dbReference type="ARBA" id="ARBA00004123"/>
    </source>
</evidence>
<sequence length="281" mass="31650">MPLDAHPSTVHMKVTNGSKIRNLLGFALKKIKEDHTRQITWNAQGDAINKAISCAEIMKKKVKKLHQTTNIRFLRTEEYWEPKLEGLERYVSMVEILKVNKDVPAVTVLLSKDELNTKMKNFFSPEKSYQAPGAMELFSAKSATKTQKVNEHYQKKSWPSSGNKKSQFMPPAMDRKRKRKGDSQHFIKSNRNEGQAKMGNKDGVNWSKSGRTLKENKNMNSDRTHGSSVRAEHGNAQCGDTSKDNTAHGAMKQGGDTKDKRDGKMSTLASKLDDIVKKTDA</sequence>
<name>A0AAD9J417_9ANNE</name>
<dbReference type="GO" id="GO:0005634">
    <property type="term" value="C:nucleus"/>
    <property type="evidence" value="ECO:0007669"/>
    <property type="project" value="UniProtKB-SubCell"/>
</dbReference>
<keyword evidence="3" id="KW-0539">Nucleus</keyword>
<feature type="compositionally biased region" description="Basic and acidic residues" evidence="4">
    <location>
        <begin position="255"/>
        <end position="264"/>
    </location>
</feature>
<feature type="compositionally biased region" description="Basic and acidic residues" evidence="4">
    <location>
        <begin position="212"/>
        <end position="233"/>
    </location>
</feature>
<dbReference type="Gene3D" id="3.30.110.20">
    <property type="entry name" value="Alba-like domain"/>
    <property type="match status" value="1"/>
</dbReference>
<evidence type="ECO:0000313" key="7">
    <source>
        <dbReference type="Proteomes" id="UP001208570"/>
    </source>
</evidence>
<evidence type="ECO:0000256" key="3">
    <source>
        <dbReference type="ARBA" id="ARBA00023242"/>
    </source>
</evidence>
<dbReference type="InterPro" id="IPR051958">
    <property type="entry name" value="Alba-like_NAB"/>
</dbReference>
<comment type="subcellular location">
    <subcellularLocation>
        <location evidence="1">Nucleus</location>
    </subcellularLocation>
</comment>
<dbReference type="InterPro" id="IPR002775">
    <property type="entry name" value="DNA/RNA-bd_Alba-like"/>
</dbReference>
<dbReference type="GO" id="GO:0001682">
    <property type="term" value="P:tRNA 5'-leader removal"/>
    <property type="evidence" value="ECO:0007669"/>
    <property type="project" value="TreeGrafter"/>
</dbReference>